<evidence type="ECO:0000256" key="1">
    <source>
        <dbReference type="SAM" id="SignalP"/>
    </source>
</evidence>
<dbReference type="InterPro" id="IPR008183">
    <property type="entry name" value="Aldose_1/G6P_1-epimerase"/>
</dbReference>
<organism evidence="2 3">
    <name type="scientific">Sanghuangporus baumii</name>
    <name type="common">Phellinus baumii</name>
    <dbReference type="NCBI Taxonomy" id="108892"/>
    <lineage>
        <taxon>Eukaryota</taxon>
        <taxon>Fungi</taxon>
        <taxon>Dikarya</taxon>
        <taxon>Basidiomycota</taxon>
        <taxon>Agaricomycotina</taxon>
        <taxon>Agaricomycetes</taxon>
        <taxon>Hymenochaetales</taxon>
        <taxon>Hymenochaetaceae</taxon>
        <taxon>Sanghuangporus</taxon>
    </lineage>
</organism>
<keyword evidence="3" id="KW-1185">Reference proteome</keyword>
<evidence type="ECO:0000313" key="2">
    <source>
        <dbReference type="EMBL" id="OCB88182.1"/>
    </source>
</evidence>
<dbReference type="AlphaFoldDB" id="A0A9Q5HY57"/>
<dbReference type="PANTHER" id="PTHR10091">
    <property type="entry name" value="ALDOSE-1-EPIMERASE"/>
    <property type="match status" value="1"/>
</dbReference>
<accession>A0A9Q5HY57</accession>
<dbReference type="OrthoDB" id="274691at2759"/>
<evidence type="ECO:0000313" key="3">
    <source>
        <dbReference type="Proteomes" id="UP000757232"/>
    </source>
</evidence>
<dbReference type="Pfam" id="PF01263">
    <property type="entry name" value="Aldose_epim"/>
    <property type="match status" value="1"/>
</dbReference>
<dbReference type="PANTHER" id="PTHR10091:SF0">
    <property type="entry name" value="GALACTOSE MUTAROTASE"/>
    <property type="match status" value="1"/>
</dbReference>
<keyword evidence="1" id="KW-0732">Signal</keyword>
<comment type="caution">
    <text evidence="2">The sequence shown here is derived from an EMBL/GenBank/DDBJ whole genome shotgun (WGS) entry which is preliminary data.</text>
</comment>
<feature type="chain" id="PRO_5040123916" evidence="1">
    <location>
        <begin position="22"/>
        <end position="466"/>
    </location>
</feature>
<dbReference type="InterPro" id="IPR011013">
    <property type="entry name" value="Gal_mutarotase_sf_dom"/>
</dbReference>
<reference evidence="2" key="1">
    <citation type="submission" date="2016-06" db="EMBL/GenBank/DDBJ databases">
        <title>Draft Genome sequence of the fungus Inonotus baumii.</title>
        <authorList>
            <person name="Zhu H."/>
            <person name="Lin W."/>
        </authorList>
    </citation>
    <scope>NUCLEOTIDE SEQUENCE</scope>
    <source>
        <strain evidence="2">821</strain>
    </source>
</reference>
<dbReference type="GO" id="GO:0006006">
    <property type="term" value="P:glucose metabolic process"/>
    <property type="evidence" value="ECO:0007669"/>
    <property type="project" value="TreeGrafter"/>
</dbReference>
<dbReference type="EMBL" id="LNZH02000183">
    <property type="protein sequence ID" value="OCB88182.1"/>
    <property type="molecule type" value="Genomic_DNA"/>
</dbReference>
<sequence>MSSPGFTPLVLALPSLTPSLAIETHDILIGPEKPEDFLSQFHKYHNTIIGRYTNRVPVGEYEVERNGIKSRLVTLGNQEDPKVSLHGGPKGFDDVDWEVVHPSQATLFSDEEKVSIGSIPASVVFRHTSPDGDQGFPGTLLVETLVGLVNPSQVAIDNSKGDFQLGSILLIYRAKLLDEGKVTPVNITQHWGFNLEASLKSDESTLFVKDHKLHIKSDQHLELDSSALSTGNLLSVQGTAHDHKSKRIGDQWPEGGYDEFYVFDKSAPSSVPKRIPLSEFPKTDLVQDIIHPKSTESSPVVELSSDKSGLKLSFFTNQSGVQFYSGNFLGPGTSRKKIHGGSGEVGKGDGYNAGGMSPFCFLGSTFPLYCIGDFAHMFVSIEAAAFLEFHEPLATWLHPETNPSGNDTLLASGELYNNFVKLDVVYRNPVLSSVRMVWLVVASGDVAPSGNESFWKRYASRSGRIV</sequence>
<feature type="signal peptide" evidence="1">
    <location>
        <begin position="1"/>
        <end position="21"/>
    </location>
</feature>
<dbReference type="GO" id="GO:0004034">
    <property type="term" value="F:aldose 1-epimerase activity"/>
    <property type="evidence" value="ECO:0007669"/>
    <property type="project" value="TreeGrafter"/>
</dbReference>
<dbReference type="SUPFAM" id="SSF74650">
    <property type="entry name" value="Galactose mutarotase-like"/>
    <property type="match status" value="1"/>
</dbReference>
<dbReference type="InterPro" id="IPR014718">
    <property type="entry name" value="GH-type_carb-bd"/>
</dbReference>
<gene>
    <name evidence="2" type="ORF">A7U60_g4700</name>
</gene>
<protein>
    <submittedName>
        <fullName evidence="2">Galactose mutarotase-like protein</fullName>
    </submittedName>
</protein>
<dbReference type="Gene3D" id="2.70.98.10">
    <property type="match status" value="1"/>
</dbReference>
<proteinExistence type="predicted"/>
<name>A0A9Q5HY57_SANBA</name>
<dbReference type="Proteomes" id="UP000757232">
    <property type="component" value="Unassembled WGS sequence"/>
</dbReference>
<dbReference type="GO" id="GO:0033499">
    <property type="term" value="P:galactose catabolic process via UDP-galactose, Leloir pathway"/>
    <property type="evidence" value="ECO:0007669"/>
    <property type="project" value="TreeGrafter"/>
</dbReference>
<dbReference type="GO" id="GO:0030246">
    <property type="term" value="F:carbohydrate binding"/>
    <property type="evidence" value="ECO:0007669"/>
    <property type="project" value="InterPro"/>
</dbReference>